<evidence type="ECO:0000256" key="1">
    <source>
        <dbReference type="SAM" id="Phobius"/>
    </source>
</evidence>
<dbReference type="STRING" id="29170.A0A368H6U6"/>
<comment type="caution">
    <text evidence="2">The sequence shown here is derived from an EMBL/GenBank/DDBJ whole genome shotgun (WGS) entry which is preliminary data.</text>
</comment>
<keyword evidence="1" id="KW-0472">Membrane</keyword>
<dbReference type="Proteomes" id="UP000252519">
    <property type="component" value="Unassembled WGS sequence"/>
</dbReference>
<name>A0A368H6U6_ANCCA</name>
<dbReference type="OrthoDB" id="5863664at2759"/>
<accession>A0A368H6U6</accession>
<dbReference type="EMBL" id="JOJR01000007">
    <property type="protein sequence ID" value="RCN52343.1"/>
    <property type="molecule type" value="Genomic_DNA"/>
</dbReference>
<evidence type="ECO:0000313" key="2">
    <source>
        <dbReference type="EMBL" id="RCN52343.1"/>
    </source>
</evidence>
<keyword evidence="1" id="KW-0812">Transmembrane</keyword>
<protein>
    <submittedName>
        <fullName evidence="2">Uncharacterized protein</fullName>
    </submittedName>
</protein>
<keyword evidence="1" id="KW-1133">Transmembrane helix</keyword>
<dbReference type="AlphaFoldDB" id="A0A368H6U6"/>
<keyword evidence="3" id="KW-1185">Reference proteome</keyword>
<evidence type="ECO:0000313" key="3">
    <source>
        <dbReference type="Proteomes" id="UP000252519"/>
    </source>
</evidence>
<reference evidence="2 3" key="1">
    <citation type="submission" date="2014-10" db="EMBL/GenBank/DDBJ databases">
        <title>Draft genome of the hookworm Ancylostoma caninum.</title>
        <authorList>
            <person name="Mitreva M."/>
        </authorList>
    </citation>
    <scope>NUCLEOTIDE SEQUENCE [LARGE SCALE GENOMIC DNA]</scope>
    <source>
        <strain evidence="2 3">Baltimore</strain>
    </source>
</reference>
<gene>
    <name evidence="2" type="ORF">ANCCAN_01385</name>
</gene>
<organism evidence="2 3">
    <name type="scientific">Ancylostoma caninum</name>
    <name type="common">Dog hookworm</name>
    <dbReference type="NCBI Taxonomy" id="29170"/>
    <lineage>
        <taxon>Eukaryota</taxon>
        <taxon>Metazoa</taxon>
        <taxon>Ecdysozoa</taxon>
        <taxon>Nematoda</taxon>
        <taxon>Chromadorea</taxon>
        <taxon>Rhabditida</taxon>
        <taxon>Rhabditina</taxon>
        <taxon>Rhabditomorpha</taxon>
        <taxon>Strongyloidea</taxon>
        <taxon>Ancylostomatidae</taxon>
        <taxon>Ancylostomatinae</taxon>
        <taxon>Ancylostoma</taxon>
    </lineage>
</organism>
<proteinExistence type="predicted"/>
<feature type="transmembrane region" description="Helical" evidence="1">
    <location>
        <begin position="48"/>
        <end position="67"/>
    </location>
</feature>
<sequence length="133" mass="15473">MYLLHFQRAIKGIGSGVLFDNLWPKHTRAGDVLSKDPRDKSDRQRSTGYYVFADSTTSFMILIGVFFPSATGEFSLRYFMHHFSIVFAPFCSRYLVVNGKPSQDVILSMPHFMQMLSWNFQVFWTFFHSTHAQ</sequence>